<name>A0A150JAA6_9EURY</name>
<protein>
    <recommendedName>
        <fullName evidence="3">Roadblock/LAMTOR2 domain-containing protein</fullName>
    </recommendedName>
</protein>
<reference evidence="1 2" key="1">
    <citation type="journal article" date="2016" name="ISME J.">
        <title>Chasing the elusive Euryarchaeota class WSA2: genomes reveal a uniquely fastidious methyl-reducing methanogen.</title>
        <authorList>
            <person name="Nobu M.K."/>
            <person name="Narihiro T."/>
            <person name="Kuroda K."/>
            <person name="Mei R."/>
            <person name="Liu W.T."/>
        </authorList>
    </citation>
    <scope>NUCLEOTIDE SEQUENCE [LARGE SCALE GENOMIC DNA]</scope>
    <source>
        <strain evidence="1">U1lsi0528_Bin089</strain>
    </source>
</reference>
<dbReference type="EMBL" id="LNGD01000004">
    <property type="protein sequence ID" value="KYC54167.1"/>
    <property type="molecule type" value="Genomic_DNA"/>
</dbReference>
<dbReference type="SUPFAM" id="SSF103196">
    <property type="entry name" value="Roadblock/LC7 domain"/>
    <property type="match status" value="1"/>
</dbReference>
<proteinExistence type="predicted"/>
<dbReference type="Gene3D" id="3.30.450.30">
    <property type="entry name" value="Dynein light chain 2a, cytoplasmic"/>
    <property type="match status" value="1"/>
</dbReference>
<evidence type="ECO:0000313" key="1">
    <source>
        <dbReference type="EMBL" id="KYC54167.1"/>
    </source>
</evidence>
<dbReference type="AlphaFoldDB" id="A0A150JAA6"/>
<sequence>MRENILIKHLKNLTIENKKIKDAFIMGVDGLLIAVLDKQEEHQRIAARMAGVIESSKRLDNVIPKVVSVVSKDKNIVAIPLSDKFVIVLIGTKSLNIMTALKQVDKNKQNIINMIEKREFNDLFSFRPVEVKGLD</sequence>
<dbReference type="Proteomes" id="UP000075578">
    <property type="component" value="Unassembled WGS sequence"/>
</dbReference>
<organism evidence="1 2">
    <name type="scientific">Candidatus Methanofastidiosum methylothiophilum</name>
    <dbReference type="NCBI Taxonomy" id="1705564"/>
    <lineage>
        <taxon>Archaea</taxon>
        <taxon>Methanobacteriati</taxon>
        <taxon>Methanobacteriota</taxon>
        <taxon>Stenosarchaea group</taxon>
        <taxon>Candidatus Methanofastidiosia</taxon>
        <taxon>Candidatus Methanofastidiosales</taxon>
        <taxon>Candidatus Methanofastidiosaceae</taxon>
        <taxon>Candidatus Methanofastidiosum</taxon>
    </lineage>
</organism>
<evidence type="ECO:0000313" key="2">
    <source>
        <dbReference type="Proteomes" id="UP000075578"/>
    </source>
</evidence>
<gene>
    <name evidence="1" type="ORF">AMQ74_00136</name>
</gene>
<comment type="caution">
    <text evidence="1">The sequence shown here is derived from an EMBL/GenBank/DDBJ whole genome shotgun (WGS) entry which is preliminary data.</text>
</comment>
<accession>A0A150JAA6</accession>
<evidence type="ECO:0008006" key="3">
    <source>
        <dbReference type="Google" id="ProtNLM"/>
    </source>
</evidence>